<dbReference type="Proteomes" id="UP000054485">
    <property type="component" value="Unassembled WGS sequence"/>
</dbReference>
<name>A0A0D0AYK6_9AGAM</name>
<dbReference type="EMBL" id="KN835154">
    <property type="protein sequence ID" value="KIK46801.1"/>
    <property type="molecule type" value="Genomic_DNA"/>
</dbReference>
<feature type="transmembrane region" description="Helical" evidence="2">
    <location>
        <begin position="70"/>
        <end position="88"/>
    </location>
</feature>
<proteinExistence type="predicted"/>
<gene>
    <name evidence="3" type="ORF">CY34DRAFT_799962</name>
</gene>
<evidence type="ECO:0000256" key="1">
    <source>
        <dbReference type="SAM" id="MobiDB-lite"/>
    </source>
</evidence>
<sequence>MSTRKRSKRDRTSSKGSHEVPTFLAKGKHLPGSLSEGSDHVNQSDLPPSRPRKELLTPVSPPGHRTPLRSFIYVLVTTALLFTVWYTYITFVGLKQWKDEVGWWGMSVGRFGRQHDGLYRNPWRGHEVVGEVEGHLSKLASALGIPATDLASAVKPFMPPATLSSLAPHATGETMKALFEDSR</sequence>
<feature type="region of interest" description="Disordered" evidence="1">
    <location>
        <begin position="1"/>
        <end position="61"/>
    </location>
</feature>
<reference evidence="3 4" key="1">
    <citation type="submission" date="2014-04" db="EMBL/GenBank/DDBJ databases">
        <authorList>
            <consortium name="DOE Joint Genome Institute"/>
            <person name="Kuo A."/>
            <person name="Ruytinx J."/>
            <person name="Rineau F."/>
            <person name="Colpaert J."/>
            <person name="Kohler A."/>
            <person name="Nagy L.G."/>
            <person name="Floudas D."/>
            <person name="Copeland A."/>
            <person name="Barry K.W."/>
            <person name="Cichocki N."/>
            <person name="Veneault-Fourrey C."/>
            <person name="LaButti K."/>
            <person name="Lindquist E.A."/>
            <person name="Lipzen A."/>
            <person name="Lundell T."/>
            <person name="Morin E."/>
            <person name="Murat C."/>
            <person name="Sun H."/>
            <person name="Tunlid A."/>
            <person name="Henrissat B."/>
            <person name="Grigoriev I.V."/>
            <person name="Hibbett D.S."/>
            <person name="Martin F."/>
            <person name="Nordberg H.P."/>
            <person name="Cantor M.N."/>
            <person name="Hua S.X."/>
        </authorList>
    </citation>
    <scope>NUCLEOTIDE SEQUENCE [LARGE SCALE GENOMIC DNA]</scope>
    <source>
        <strain evidence="3 4">UH-Slu-Lm8-n1</strain>
    </source>
</reference>
<keyword evidence="2" id="KW-0472">Membrane</keyword>
<dbReference type="STRING" id="930992.A0A0D0AYK6"/>
<keyword evidence="4" id="KW-1185">Reference proteome</keyword>
<dbReference type="InParanoid" id="A0A0D0AYK6"/>
<reference evidence="4" key="2">
    <citation type="submission" date="2015-01" db="EMBL/GenBank/DDBJ databases">
        <title>Evolutionary Origins and Diversification of the Mycorrhizal Mutualists.</title>
        <authorList>
            <consortium name="DOE Joint Genome Institute"/>
            <consortium name="Mycorrhizal Genomics Consortium"/>
            <person name="Kohler A."/>
            <person name="Kuo A."/>
            <person name="Nagy L.G."/>
            <person name="Floudas D."/>
            <person name="Copeland A."/>
            <person name="Barry K.W."/>
            <person name="Cichocki N."/>
            <person name="Veneault-Fourrey C."/>
            <person name="LaButti K."/>
            <person name="Lindquist E.A."/>
            <person name="Lipzen A."/>
            <person name="Lundell T."/>
            <person name="Morin E."/>
            <person name="Murat C."/>
            <person name="Riley R."/>
            <person name="Ohm R."/>
            <person name="Sun H."/>
            <person name="Tunlid A."/>
            <person name="Henrissat B."/>
            <person name="Grigoriev I.V."/>
            <person name="Hibbett D.S."/>
            <person name="Martin F."/>
        </authorList>
    </citation>
    <scope>NUCLEOTIDE SEQUENCE [LARGE SCALE GENOMIC DNA]</scope>
    <source>
        <strain evidence="4">UH-Slu-Lm8-n1</strain>
    </source>
</reference>
<organism evidence="3 4">
    <name type="scientific">Suillus luteus UH-Slu-Lm8-n1</name>
    <dbReference type="NCBI Taxonomy" id="930992"/>
    <lineage>
        <taxon>Eukaryota</taxon>
        <taxon>Fungi</taxon>
        <taxon>Dikarya</taxon>
        <taxon>Basidiomycota</taxon>
        <taxon>Agaricomycotina</taxon>
        <taxon>Agaricomycetes</taxon>
        <taxon>Agaricomycetidae</taxon>
        <taxon>Boletales</taxon>
        <taxon>Suillineae</taxon>
        <taxon>Suillaceae</taxon>
        <taxon>Suillus</taxon>
    </lineage>
</organism>
<dbReference type="AlphaFoldDB" id="A0A0D0AYK6"/>
<keyword evidence="2" id="KW-0812">Transmembrane</keyword>
<protein>
    <submittedName>
        <fullName evidence="3">Uncharacterized protein</fullName>
    </submittedName>
</protein>
<evidence type="ECO:0000313" key="3">
    <source>
        <dbReference type="EMBL" id="KIK46801.1"/>
    </source>
</evidence>
<evidence type="ECO:0000256" key="2">
    <source>
        <dbReference type="SAM" id="Phobius"/>
    </source>
</evidence>
<keyword evidence="2" id="KW-1133">Transmembrane helix</keyword>
<evidence type="ECO:0000313" key="4">
    <source>
        <dbReference type="Proteomes" id="UP000054485"/>
    </source>
</evidence>
<dbReference type="OrthoDB" id="3199651at2759"/>
<accession>A0A0D0AYK6</accession>
<dbReference type="HOGENOM" id="CLU_103024_0_0_1"/>